<reference evidence="3 4" key="1">
    <citation type="submission" date="2020-10" db="EMBL/GenBank/DDBJ databases">
        <title>Sequencing the genomes of 1000 actinobacteria strains.</title>
        <authorList>
            <person name="Klenk H.-P."/>
        </authorList>
    </citation>
    <scope>NUCLEOTIDE SEQUENCE [LARGE SCALE GENOMIC DNA]</scope>
    <source>
        <strain evidence="3 4">DSM 43748</strain>
    </source>
</reference>
<accession>A0ABR9K7P8</accession>
<dbReference type="EMBL" id="JADBEF010000001">
    <property type="protein sequence ID" value="MBE1558038.1"/>
    <property type="molecule type" value="Genomic_DNA"/>
</dbReference>
<dbReference type="Pfam" id="PF21320">
    <property type="entry name" value="WHD_Rv2258c"/>
    <property type="match status" value="1"/>
</dbReference>
<dbReference type="CDD" id="cd02440">
    <property type="entry name" value="AdoMet_MTases"/>
    <property type="match status" value="1"/>
</dbReference>
<dbReference type="InterPro" id="IPR036390">
    <property type="entry name" value="WH_DNA-bd_sf"/>
</dbReference>
<dbReference type="Gene3D" id="1.10.10.10">
    <property type="entry name" value="Winged helix-like DNA-binding domain superfamily/Winged helix DNA-binding domain"/>
    <property type="match status" value="1"/>
</dbReference>
<evidence type="ECO:0000259" key="2">
    <source>
        <dbReference type="Pfam" id="PF21320"/>
    </source>
</evidence>
<dbReference type="Proteomes" id="UP000661607">
    <property type="component" value="Unassembled WGS sequence"/>
</dbReference>
<dbReference type="InterPro" id="IPR025714">
    <property type="entry name" value="Methyltranfer_dom"/>
</dbReference>
<keyword evidence="4" id="KW-1185">Reference proteome</keyword>
<dbReference type="InterPro" id="IPR053173">
    <property type="entry name" value="SAM-binding_MTase"/>
</dbReference>
<feature type="domain" description="S-adenosylmethionine-dependent methyltransferase Rv2258c-like winged HTH" evidence="2">
    <location>
        <begin position="29"/>
        <end position="97"/>
    </location>
</feature>
<evidence type="ECO:0000259" key="1">
    <source>
        <dbReference type="Pfam" id="PF13847"/>
    </source>
</evidence>
<dbReference type="SUPFAM" id="SSF53335">
    <property type="entry name" value="S-adenosyl-L-methionine-dependent methyltransferases"/>
    <property type="match status" value="1"/>
</dbReference>
<dbReference type="RefSeq" id="WP_192773534.1">
    <property type="nucleotide sequence ID" value="NZ_BAAASY010000025.1"/>
</dbReference>
<protein>
    <submittedName>
        <fullName evidence="3">SAM-dependent methyltransferase</fullName>
    </submittedName>
</protein>
<keyword evidence="3" id="KW-0489">Methyltransferase</keyword>
<dbReference type="InterPro" id="IPR029063">
    <property type="entry name" value="SAM-dependent_MTases_sf"/>
</dbReference>
<sequence>MTLEADGRGAAEDFMEKVFGDYVGANAIFMAAIGDRLGLFKDFASNGPATSAELAARTGLAERYLREWLDGMAAAGYLIFDEADGRYSMPEAYAPVLAEESGMMFLGAAFFDYSTNYGETFHALLEAFRSGDGVPQELYGQEVAESIERFTAPWFEHQLVPVWLPLMPEARARLEAGARVCDVGCGQGRAVIKLAQAFPECELVGLDRYEPAIQAATEHARAAGVGDRVRFELHDGAAGLPGRFDVVTTFDVLHDSADPAGLLAAIHDGLDPEGRYVCVDINCADRSQDNVGPMGTVLYGLSLAYCLPVSLARGGAGLGTCGLPEGRLREMALAAGFSQVRRLPVDDPFNNVYELSR</sequence>
<dbReference type="Pfam" id="PF13847">
    <property type="entry name" value="Methyltransf_31"/>
    <property type="match status" value="1"/>
</dbReference>
<name>A0ABR9K7P8_9ACTN</name>
<evidence type="ECO:0000313" key="4">
    <source>
        <dbReference type="Proteomes" id="UP000661607"/>
    </source>
</evidence>
<gene>
    <name evidence="3" type="ORF">H4W81_000817</name>
</gene>
<dbReference type="PANTHER" id="PTHR45128">
    <property type="entry name" value="METHYLTRANSFERASE TYPE 11"/>
    <property type="match status" value="1"/>
</dbReference>
<dbReference type="Gene3D" id="3.40.50.150">
    <property type="entry name" value="Vaccinia Virus protein VP39"/>
    <property type="match status" value="1"/>
</dbReference>
<feature type="domain" description="Methyltransferase" evidence="1">
    <location>
        <begin position="175"/>
        <end position="282"/>
    </location>
</feature>
<dbReference type="GO" id="GO:0008168">
    <property type="term" value="F:methyltransferase activity"/>
    <property type="evidence" value="ECO:0007669"/>
    <property type="project" value="UniProtKB-KW"/>
</dbReference>
<evidence type="ECO:0000313" key="3">
    <source>
        <dbReference type="EMBL" id="MBE1558038.1"/>
    </source>
</evidence>
<proteinExistence type="predicted"/>
<comment type="caution">
    <text evidence="3">The sequence shown here is derived from an EMBL/GenBank/DDBJ whole genome shotgun (WGS) entry which is preliminary data.</text>
</comment>
<dbReference type="GO" id="GO:0032259">
    <property type="term" value="P:methylation"/>
    <property type="evidence" value="ECO:0007669"/>
    <property type="project" value="UniProtKB-KW"/>
</dbReference>
<organism evidence="3 4">
    <name type="scientific">Nonomuraea africana</name>
    <dbReference type="NCBI Taxonomy" id="46171"/>
    <lineage>
        <taxon>Bacteria</taxon>
        <taxon>Bacillati</taxon>
        <taxon>Actinomycetota</taxon>
        <taxon>Actinomycetes</taxon>
        <taxon>Streptosporangiales</taxon>
        <taxon>Streptosporangiaceae</taxon>
        <taxon>Nonomuraea</taxon>
    </lineage>
</organism>
<dbReference type="InterPro" id="IPR036388">
    <property type="entry name" value="WH-like_DNA-bd_sf"/>
</dbReference>
<dbReference type="InterPro" id="IPR048711">
    <property type="entry name" value="WHD_Rv2258c"/>
</dbReference>
<dbReference type="PANTHER" id="PTHR45128:SF2">
    <property type="entry name" value="METHYLTRANSFERASE DOMAIN-CONTAINING PROTEIN"/>
    <property type="match status" value="1"/>
</dbReference>
<dbReference type="SUPFAM" id="SSF46785">
    <property type="entry name" value="Winged helix' DNA-binding domain"/>
    <property type="match status" value="1"/>
</dbReference>
<keyword evidence="3" id="KW-0808">Transferase</keyword>